<feature type="repeat" description="ARM" evidence="7">
    <location>
        <begin position="107"/>
        <end position="141"/>
    </location>
</feature>
<dbReference type="PANTHER" id="PTHR23316">
    <property type="entry name" value="IMPORTIN ALPHA"/>
    <property type="match status" value="1"/>
</dbReference>
<dbReference type="InterPro" id="IPR000225">
    <property type="entry name" value="Armadillo"/>
</dbReference>
<dbReference type="InterPro" id="IPR036975">
    <property type="entry name" value="Importin-a_IBB_sf"/>
</dbReference>
<dbReference type="InterPro" id="IPR002652">
    <property type="entry name" value="Importin-a_IBB"/>
</dbReference>
<dbReference type="Pfam" id="PF00514">
    <property type="entry name" value="Arm"/>
    <property type="match status" value="7"/>
</dbReference>
<feature type="domain" description="IBB" evidence="9">
    <location>
        <begin position="1"/>
        <end position="58"/>
    </location>
</feature>
<dbReference type="SUPFAM" id="SSF48371">
    <property type="entry name" value="ARM repeat"/>
    <property type="match status" value="1"/>
</dbReference>
<comment type="caution">
    <text evidence="10">The sequence shown here is derived from an EMBL/GenBank/DDBJ whole genome shotgun (WGS) entry which is preliminary data.</text>
</comment>
<comment type="subcellular location">
    <subcellularLocation>
        <location evidence="1">Nucleus envelope</location>
    </subcellularLocation>
</comment>
<dbReference type="SMART" id="SM00185">
    <property type="entry name" value="ARM"/>
    <property type="match status" value="7"/>
</dbReference>
<feature type="compositionally biased region" description="Basic and acidic residues" evidence="8">
    <location>
        <begin position="7"/>
        <end position="32"/>
    </location>
</feature>
<keyword evidence="3 6" id="KW-0813">Transport</keyword>
<dbReference type="Pfam" id="PF16186">
    <property type="entry name" value="Arm_3"/>
    <property type="match status" value="1"/>
</dbReference>
<dbReference type="Gene3D" id="1.25.10.10">
    <property type="entry name" value="Leucine-rich Repeat Variant"/>
    <property type="match status" value="1"/>
</dbReference>
<dbReference type="PIRSF" id="PIRSF005673">
    <property type="entry name" value="Importin_alpha"/>
    <property type="match status" value="1"/>
</dbReference>
<dbReference type="PROSITE" id="PS50176">
    <property type="entry name" value="ARM_REPEAT"/>
    <property type="match status" value="3"/>
</dbReference>
<keyword evidence="12" id="KW-1185">Reference proteome</keyword>
<evidence type="ECO:0000256" key="6">
    <source>
        <dbReference type="PIRNR" id="PIRNR005673"/>
    </source>
</evidence>
<dbReference type="FunFam" id="1.20.5.690:FF:000002">
    <property type="entry name" value="Importin subunit alpha"/>
    <property type="match status" value="1"/>
</dbReference>
<proteinExistence type="inferred from homology"/>
<dbReference type="PROSITE" id="PS51214">
    <property type="entry name" value="IBB"/>
    <property type="match status" value="1"/>
</dbReference>
<dbReference type="AlphaFoldDB" id="A0ABD0Z0F0"/>
<dbReference type="FunFam" id="1.25.10.10:FF:000021">
    <property type="entry name" value="Importin subunit alpha"/>
    <property type="match status" value="1"/>
</dbReference>
<evidence type="ECO:0000256" key="2">
    <source>
        <dbReference type="ARBA" id="ARBA00010394"/>
    </source>
</evidence>
<evidence type="ECO:0000256" key="4">
    <source>
        <dbReference type="ARBA" id="ARBA00022737"/>
    </source>
</evidence>
<evidence type="ECO:0000259" key="9">
    <source>
        <dbReference type="PROSITE" id="PS51214"/>
    </source>
</evidence>
<sequence>MSLKPNTKTEVRRNQYKDTVDAEKGRRRREDDMVEIRKNKREESLMKKRREALHDISSLVDKKLEISPDMVAGVWSDDPALQLKSTTQFRNILTTKSPPIEEVIDSGVVPRFVEFLTKEDYPKIQFEAAWALTNIASGTSDHTKALIDHNAVPIFVHLLASPNDDVREQSVWALGNIAGDSSQCCEYVLRCGVLVPLLNQVNDHTKLSIVRQVTWTLANLCRGGQVKSVPLQALERLIHSSDEQVLGDACWALKYISEGTNENIQTVIEAGVVPRLLELLLHPSPSVLIPALRCVGNIVTGDDLQTQCVINYGALPCLANLLTQNYKKSIKKEACWMISNITAGTKEQIQMVLEANLIAPLVNLLHNGDFDIKKEAAWAIYNATSCGSHDQIKYLVGQGCIKPLCDLLECPEPKTIIICLKGLENILKVGEAEMKSGNIGDINYYAQLIGDAEGLEKIEELQSNDNNEIYEMAVKLLETFWLEDDDEERQQSLGGNQVPVPSMGFNFS</sequence>
<evidence type="ECO:0000256" key="3">
    <source>
        <dbReference type="ARBA" id="ARBA00022448"/>
    </source>
</evidence>
<dbReference type="InterPro" id="IPR016024">
    <property type="entry name" value="ARM-type_fold"/>
</dbReference>
<dbReference type="GO" id="GO:0006606">
    <property type="term" value="P:protein import into nucleus"/>
    <property type="evidence" value="ECO:0007669"/>
    <property type="project" value="UniProtKB-ARBA"/>
</dbReference>
<comment type="similarity">
    <text evidence="2 6">Belongs to the importin alpha family.</text>
</comment>
<organism evidence="10 12">
    <name type="scientific">Cardamine amara subsp. amara</name>
    <dbReference type="NCBI Taxonomy" id="228776"/>
    <lineage>
        <taxon>Eukaryota</taxon>
        <taxon>Viridiplantae</taxon>
        <taxon>Streptophyta</taxon>
        <taxon>Embryophyta</taxon>
        <taxon>Tracheophyta</taxon>
        <taxon>Spermatophyta</taxon>
        <taxon>Magnoliopsida</taxon>
        <taxon>eudicotyledons</taxon>
        <taxon>Gunneridae</taxon>
        <taxon>Pentapetalae</taxon>
        <taxon>rosids</taxon>
        <taxon>malvids</taxon>
        <taxon>Brassicales</taxon>
        <taxon>Brassicaceae</taxon>
        <taxon>Cardamineae</taxon>
        <taxon>Cardamine</taxon>
    </lineage>
</organism>
<evidence type="ECO:0000256" key="1">
    <source>
        <dbReference type="ARBA" id="ARBA00004259"/>
    </source>
</evidence>
<feature type="repeat" description="ARM" evidence="7">
    <location>
        <begin position="313"/>
        <end position="356"/>
    </location>
</feature>
<dbReference type="Proteomes" id="UP001558713">
    <property type="component" value="Unassembled WGS sequence"/>
</dbReference>
<evidence type="ECO:0000313" key="10">
    <source>
        <dbReference type="EMBL" id="KAL1188112.1"/>
    </source>
</evidence>
<evidence type="ECO:0000256" key="8">
    <source>
        <dbReference type="SAM" id="MobiDB-lite"/>
    </source>
</evidence>
<name>A0ABD0Z0F0_CARAN</name>
<dbReference type="GO" id="GO:0005635">
    <property type="term" value="C:nuclear envelope"/>
    <property type="evidence" value="ECO:0007669"/>
    <property type="project" value="UniProtKB-SubCell"/>
</dbReference>
<protein>
    <recommendedName>
        <fullName evidence="6">Importin subunit alpha</fullName>
    </recommendedName>
</protein>
<keyword evidence="4" id="KW-0677">Repeat</keyword>
<evidence type="ECO:0000313" key="12">
    <source>
        <dbReference type="Proteomes" id="UP001558713"/>
    </source>
</evidence>
<dbReference type="Pfam" id="PF01749">
    <property type="entry name" value="IBB"/>
    <property type="match status" value="1"/>
</dbReference>
<evidence type="ECO:0000256" key="5">
    <source>
        <dbReference type="ARBA" id="ARBA00022927"/>
    </source>
</evidence>
<keyword evidence="5 6" id="KW-0653">Protein transport</keyword>
<reference evidence="10 12" key="1">
    <citation type="submission" date="2024-04" db="EMBL/GenBank/DDBJ databases">
        <title>Genome assembly C_amara_ONT_v2.</title>
        <authorList>
            <person name="Yant L."/>
            <person name="Moore C."/>
            <person name="Slenker M."/>
        </authorList>
    </citation>
    <scope>NUCLEOTIDE SEQUENCE [LARGE SCALE GENOMIC DNA]</scope>
    <source>
        <tissue evidence="10">Leaf</tissue>
    </source>
</reference>
<gene>
    <name evidence="10" type="ORF">V5N11_003147</name>
    <name evidence="11" type="ORF">V5N11_009086</name>
</gene>
<evidence type="ECO:0000313" key="11">
    <source>
        <dbReference type="EMBL" id="KAL1225435.1"/>
    </source>
</evidence>
<feature type="repeat" description="ARM" evidence="7">
    <location>
        <begin position="150"/>
        <end position="178"/>
    </location>
</feature>
<dbReference type="Gene3D" id="1.20.5.690">
    <property type="entry name" value="Importin-alpha, importin-beta-binding domain"/>
    <property type="match status" value="1"/>
</dbReference>
<feature type="region of interest" description="Disordered" evidence="8">
    <location>
        <begin position="1"/>
        <end position="32"/>
    </location>
</feature>
<dbReference type="InterPro" id="IPR032413">
    <property type="entry name" value="Arm_3"/>
</dbReference>
<dbReference type="EMBL" id="JBANAX010000931">
    <property type="protein sequence ID" value="KAL1188112.1"/>
    <property type="molecule type" value="Genomic_DNA"/>
</dbReference>
<dbReference type="EMBL" id="JBANAX010000031">
    <property type="protein sequence ID" value="KAL1225435.1"/>
    <property type="molecule type" value="Genomic_DNA"/>
</dbReference>
<dbReference type="InterPro" id="IPR024931">
    <property type="entry name" value="Importin_alpha"/>
</dbReference>
<dbReference type="InterPro" id="IPR011989">
    <property type="entry name" value="ARM-like"/>
</dbReference>
<evidence type="ECO:0000256" key="7">
    <source>
        <dbReference type="PROSITE-ProRule" id="PRU00259"/>
    </source>
</evidence>
<accession>A0ABD0Z0F0</accession>